<name>N1UDC2_9LEPT</name>
<dbReference type="EMBL" id="AHMI02000055">
    <property type="protein sequence ID" value="EMY15934.1"/>
    <property type="molecule type" value="Genomic_DNA"/>
</dbReference>
<reference evidence="8 9" key="1">
    <citation type="submission" date="2013-02" db="EMBL/GenBank/DDBJ databases">
        <authorList>
            <person name="Harkins D.M."/>
            <person name="Durkin A.S."/>
            <person name="Brinkac L.M."/>
            <person name="Haft D.H."/>
            <person name="Selengut J.D."/>
            <person name="Sanka R."/>
            <person name="DePew J."/>
            <person name="Purushe J."/>
            <person name="Haake D.A."/>
            <person name="Matsunaga J."/>
            <person name="Vinetz J.M."/>
            <person name="Sutton G.G."/>
            <person name="Nierman W.C."/>
            <person name="Fouts D.E."/>
        </authorList>
    </citation>
    <scope>NUCLEOTIDE SEQUENCE [LARGE SCALE GENOMIC DNA]</scope>
    <source>
        <strain evidence="8 9">Ecochallenge</strain>
    </source>
</reference>
<keyword evidence="7" id="KW-0813">Transport</keyword>
<evidence type="ECO:0000313" key="9">
    <source>
        <dbReference type="Proteomes" id="UP000012249"/>
    </source>
</evidence>
<protein>
    <submittedName>
        <fullName evidence="8">Transport energizing protein, ExbD/TolR domain protein</fullName>
    </submittedName>
</protein>
<keyword evidence="3" id="KW-1003">Cell membrane</keyword>
<dbReference type="Gene3D" id="3.30.420.270">
    <property type="match status" value="1"/>
</dbReference>
<evidence type="ECO:0000256" key="7">
    <source>
        <dbReference type="RuleBase" id="RU003879"/>
    </source>
</evidence>
<evidence type="ECO:0000256" key="5">
    <source>
        <dbReference type="ARBA" id="ARBA00022989"/>
    </source>
</evidence>
<keyword evidence="4 7" id="KW-0812">Transmembrane</keyword>
<keyword evidence="7" id="KW-0653">Protein transport</keyword>
<organism evidence="8 9">
    <name type="scientific">Leptospira weilii str. Ecochallenge</name>
    <dbReference type="NCBI Taxonomy" id="1049986"/>
    <lineage>
        <taxon>Bacteria</taxon>
        <taxon>Pseudomonadati</taxon>
        <taxon>Spirochaetota</taxon>
        <taxon>Spirochaetia</taxon>
        <taxon>Leptospirales</taxon>
        <taxon>Leptospiraceae</taxon>
        <taxon>Leptospira</taxon>
    </lineage>
</organism>
<evidence type="ECO:0000256" key="2">
    <source>
        <dbReference type="ARBA" id="ARBA00005811"/>
    </source>
</evidence>
<dbReference type="AlphaFoldDB" id="N1UDC2"/>
<dbReference type="InterPro" id="IPR003400">
    <property type="entry name" value="ExbD"/>
</dbReference>
<dbReference type="Proteomes" id="UP000012249">
    <property type="component" value="Unassembled WGS sequence"/>
</dbReference>
<gene>
    <name evidence="8" type="ORF">LEP1GSC043_3088</name>
</gene>
<keyword evidence="5" id="KW-1133">Transmembrane helix</keyword>
<evidence type="ECO:0000256" key="4">
    <source>
        <dbReference type="ARBA" id="ARBA00022692"/>
    </source>
</evidence>
<comment type="similarity">
    <text evidence="2 7">Belongs to the ExbD/TolR family.</text>
</comment>
<accession>N1UDC2</accession>
<dbReference type="GO" id="GO:0005886">
    <property type="term" value="C:plasma membrane"/>
    <property type="evidence" value="ECO:0007669"/>
    <property type="project" value="UniProtKB-SubCell"/>
</dbReference>
<proteinExistence type="inferred from homology"/>
<dbReference type="Pfam" id="PF02472">
    <property type="entry name" value="ExbD"/>
    <property type="match status" value="1"/>
</dbReference>
<evidence type="ECO:0000256" key="3">
    <source>
        <dbReference type="ARBA" id="ARBA00022475"/>
    </source>
</evidence>
<keyword evidence="6" id="KW-0472">Membrane</keyword>
<dbReference type="GO" id="GO:0022857">
    <property type="term" value="F:transmembrane transporter activity"/>
    <property type="evidence" value="ECO:0007669"/>
    <property type="project" value="InterPro"/>
</dbReference>
<comment type="caution">
    <text evidence="8">The sequence shown here is derived from an EMBL/GenBank/DDBJ whole genome shotgun (WGS) entry which is preliminary data.</text>
</comment>
<evidence type="ECO:0000256" key="6">
    <source>
        <dbReference type="ARBA" id="ARBA00023136"/>
    </source>
</evidence>
<dbReference type="GO" id="GO:0015031">
    <property type="term" value="P:protein transport"/>
    <property type="evidence" value="ECO:0007669"/>
    <property type="project" value="UniProtKB-KW"/>
</dbReference>
<evidence type="ECO:0000256" key="1">
    <source>
        <dbReference type="ARBA" id="ARBA00004162"/>
    </source>
</evidence>
<evidence type="ECO:0000313" key="8">
    <source>
        <dbReference type="EMBL" id="EMY15934.1"/>
    </source>
</evidence>
<sequence>MITVNKDGKTFLDKDTDPVPLEKLAEKINVFLGPLEKREPGKNRVIIRGDGTASYQTVIKVIDKVNEAGVSKFNLAMVRQTGSGEK</sequence>
<comment type="subcellular location">
    <subcellularLocation>
        <location evidence="1">Cell membrane</location>
        <topology evidence="1">Single-pass membrane protein</topology>
    </subcellularLocation>
    <subcellularLocation>
        <location evidence="7">Cell membrane</location>
        <topology evidence="7">Single-pass type II membrane protein</topology>
    </subcellularLocation>
</comment>